<proteinExistence type="predicted"/>
<dbReference type="OrthoDB" id="45797at2157"/>
<dbReference type="Proteomes" id="UP000011599">
    <property type="component" value="Unassembled WGS sequence"/>
</dbReference>
<evidence type="ECO:0000313" key="1">
    <source>
        <dbReference type="EMBL" id="ELY37438.1"/>
    </source>
</evidence>
<sequence>MSERVQSILDRHAEGVPCEDLAAAFREHRRWSGDDPRLLLAEAAASTTGQGFVGGVKPTVERFREAFVMTGRVDSFDALATLDLEDEDLIDAFGAQRKRHVLLEAARVLADRPETDDLAALVGWASAADPYRYDADPIGSIAGVGPSSFQSLRQLAGIEAITPDPTVVALIDAVDDDLESSPLDTATDLRTIASGEWLALESSYTMLEVDRLAWWTFTDGDVREAVLEAAGSTVDLG</sequence>
<dbReference type="eggNOG" id="arCOG10315">
    <property type="taxonomic scope" value="Archaea"/>
</dbReference>
<reference evidence="1 2" key="1">
    <citation type="journal article" date="2014" name="PLoS Genet.">
        <title>Phylogenetically driven sequencing of extremely halophilic archaea reveals strategies for static and dynamic osmo-response.</title>
        <authorList>
            <person name="Becker E.A."/>
            <person name="Seitzer P.M."/>
            <person name="Tritt A."/>
            <person name="Larsen D."/>
            <person name="Krusor M."/>
            <person name="Yao A.I."/>
            <person name="Wu D."/>
            <person name="Madern D."/>
            <person name="Eisen J.A."/>
            <person name="Darling A.E."/>
            <person name="Facciotti M.T."/>
        </authorList>
    </citation>
    <scope>NUCLEOTIDE SEQUENCE [LARGE SCALE GENOMIC DNA]</scope>
    <source>
        <strain evidence="1 2">GA33</strain>
    </source>
</reference>
<dbReference type="EMBL" id="AOHW01000046">
    <property type="protein sequence ID" value="ELY37438.1"/>
    <property type="molecule type" value="Genomic_DNA"/>
</dbReference>
<accession>L9VMI2</accession>
<protein>
    <recommendedName>
        <fullName evidence="3">HhH-GPD family protein</fullName>
    </recommendedName>
</protein>
<evidence type="ECO:0008006" key="3">
    <source>
        <dbReference type="Google" id="ProtNLM"/>
    </source>
</evidence>
<dbReference type="AlphaFoldDB" id="L9VMI2"/>
<comment type="caution">
    <text evidence="1">The sequence shown here is derived from an EMBL/GenBank/DDBJ whole genome shotgun (WGS) entry which is preliminary data.</text>
</comment>
<dbReference type="RefSeq" id="WP_006092155.1">
    <property type="nucleotide sequence ID" value="NZ_AOHW01000046.1"/>
</dbReference>
<dbReference type="PATRIC" id="fig|1114856.3.peg.4159"/>
<name>L9VMI2_9EURY</name>
<keyword evidence="2" id="KW-1185">Reference proteome</keyword>
<evidence type="ECO:0000313" key="2">
    <source>
        <dbReference type="Proteomes" id="UP000011599"/>
    </source>
</evidence>
<organism evidence="1 2">
    <name type="scientific">Natronorubrum tibetense GA33</name>
    <dbReference type="NCBI Taxonomy" id="1114856"/>
    <lineage>
        <taxon>Archaea</taxon>
        <taxon>Methanobacteriati</taxon>
        <taxon>Methanobacteriota</taxon>
        <taxon>Stenosarchaea group</taxon>
        <taxon>Halobacteria</taxon>
        <taxon>Halobacteriales</taxon>
        <taxon>Natrialbaceae</taxon>
        <taxon>Natronorubrum</taxon>
    </lineage>
</organism>
<gene>
    <name evidence="1" type="ORF">C496_20160</name>
</gene>